<evidence type="ECO:0000259" key="17">
    <source>
        <dbReference type="PROSITE" id="PS51873"/>
    </source>
</evidence>
<dbReference type="Pfam" id="PF22191">
    <property type="entry name" value="IBR_1"/>
    <property type="match status" value="1"/>
</dbReference>
<dbReference type="FunFam" id="3.40.50.720:FF:000009">
    <property type="entry name" value="Fatty oxidation complex, alpha subunit"/>
    <property type="match status" value="1"/>
</dbReference>
<dbReference type="Pfam" id="PF00725">
    <property type="entry name" value="3HCDH"/>
    <property type="match status" value="1"/>
</dbReference>
<dbReference type="FunFam" id="3.30.40.10:FF:000019">
    <property type="entry name" value="RBR-type E3 ubiquitin transferase"/>
    <property type="match status" value="1"/>
</dbReference>
<evidence type="ECO:0000256" key="2">
    <source>
        <dbReference type="ARBA" id="ARBA00004305"/>
    </source>
</evidence>
<dbReference type="InterPro" id="IPR001841">
    <property type="entry name" value="Znf_RING"/>
</dbReference>
<evidence type="ECO:0000256" key="8">
    <source>
        <dbReference type="ARBA" id="ARBA00022771"/>
    </source>
</evidence>
<dbReference type="SMART" id="SM00647">
    <property type="entry name" value="IBR"/>
    <property type="match status" value="2"/>
</dbReference>
<comment type="subcellular location">
    <subcellularLocation>
        <location evidence="2">Mitochondrion matrix</location>
    </subcellularLocation>
</comment>
<dbReference type="PROSITE" id="PS51873">
    <property type="entry name" value="TRIAD"/>
    <property type="match status" value="1"/>
</dbReference>
<dbReference type="Pfam" id="PF01485">
    <property type="entry name" value="IBR"/>
    <property type="match status" value="1"/>
</dbReference>
<dbReference type="CDD" id="cd20356">
    <property type="entry name" value="Rcat_RBR_HHARI-like"/>
    <property type="match status" value="1"/>
</dbReference>
<keyword evidence="18" id="KW-0012">Acyltransferase</keyword>
<dbReference type="EMBL" id="CP119894">
    <property type="protein sequence ID" value="WFD26690.1"/>
    <property type="molecule type" value="Genomic_DNA"/>
</dbReference>
<dbReference type="SUPFAM" id="SSF51735">
    <property type="entry name" value="NAD(P)-binding Rossmann-fold domains"/>
    <property type="match status" value="1"/>
</dbReference>
<evidence type="ECO:0000256" key="11">
    <source>
        <dbReference type="ARBA" id="ARBA00023002"/>
    </source>
</evidence>
<evidence type="ECO:0000256" key="1">
    <source>
        <dbReference type="ARBA" id="ARBA00001798"/>
    </source>
</evidence>
<dbReference type="InterPro" id="IPR017907">
    <property type="entry name" value="Znf_RING_CS"/>
</dbReference>
<dbReference type="InterPro" id="IPR044066">
    <property type="entry name" value="TRIAD_supradom"/>
</dbReference>
<keyword evidence="13" id="KW-0496">Mitochondrion</keyword>
<comment type="catalytic activity">
    <reaction evidence="14">
        <text>a (3S)-3-hydroxyacyl-CoA + NAD(+) = a 3-oxoacyl-CoA + NADH + H(+)</text>
        <dbReference type="Rhea" id="RHEA:22432"/>
        <dbReference type="ChEBI" id="CHEBI:15378"/>
        <dbReference type="ChEBI" id="CHEBI:57318"/>
        <dbReference type="ChEBI" id="CHEBI:57540"/>
        <dbReference type="ChEBI" id="CHEBI:57945"/>
        <dbReference type="ChEBI" id="CHEBI:90726"/>
        <dbReference type="EC" id="1.1.1.35"/>
    </reaction>
</comment>
<dbReference type="GO" id="GO:0070403">
    <property type="term" value="F:NAD+ binding"/>
    <property type="evidence" value="ECO:0007669"/>
    <property type="project" value="InterPro"/>
</dbReference>
<evidence type="ECO:0000256" key="3">
    <source>
        <dbReference type="ARBA" id="ARBA00005005"/>
    </source>
</evidence>
<dbReference type="InterPro" id="IPR006176">
    <property type="entry name" value="3-OHacyl-CoA_DH_NAD-bd"/>
</dbReference>
<dbReference type="Pfam" id="PF21235">
    <property type="entry name" value="UBA_ARI1"/>
    <property type="match status" value="1"/>
</dbReference>
<evidence type="ECO:0000256" key="10">
    <source>
        <dbReference type="ARBA" id="ARBA00022833"/>
    </source>
</evidence>
<proteinExistence type="predicted"/>
<evidence type="ECO:0000256" key="15">
    <source>
        <dbReference type="PROSITE-ProRule" id="PRU00175"/>
    </source>
</evidence>
<dbReference type="GO" id="GO:0008270">
    <property type="term" value="F:zinc ion binding"/>
    <property type="evidence" value="ECO:0007669"/>
    <property type="project" value="UniProtKB-KW"/>
</dbReference>
<dbReference type="CDD" id="cd20346">
    <property type="entry name" value="BRcat_RBR_ANKIB1"/>
    <property type="match status" value="1"/>
</dbReference>
<dbReference type="PROSITE" id="PS50089">
    <property type="entry name" value="ZF_RING_2"/>
    <property type="match status" value="1"/>
</dbReference>
<evidence type="ECO:0000313" key="19">
    <source>
        <dbReference type="Proteomes" id="UP001213623"/>
    </source>
</evidence>
<dbReference type="Gene3D" id="3.30.40.10">
    <property type="entry name" value="Zinc/RING finger domain, C3HC4 (zinc finger)"/>
    <property type="match status" value="1"/>
</dbReference>
<evidence type="ECO:0000313" key="18">
    <source>
        <dbReference type="EMBL" id="WFD26690.1"/>
    </source>
</evidence>
<dbReference type="InterPro" id="IPR052242">
    <property type="entry name" value="Mito_3-hydroxyacyl-CoA_DH"/>
</dbReference>
<feature type="domain" description="RING-type" evidence="16">
    <location>
        <begin position="157"/>
        <end position="206"/>
    </location>
</feature>
<sequence>MSTYDEFKLTNQTYDGFDSTDYSDSVDAEYDNMSEGSRENMDMDDLNADDQLELLSDDGVLLDHSVSDLRKKKPYEVDFRCLTIAGIEAMQQKEIDQIAGMFMVPSHDAAILLRYFHWNKERLIEQYMDATERVRWEAGVQDNPNCPRMLAMDDFTCEICCMSSDDYGGSINTTSLSCGHRFCTECYTQYVEQKVREEGESRRIQCMNSKCKLIVDEDTMAKLLPPDLFQRYRILLDRAYVDDNPALRWCPAPDCELAVECGVSRKQLHTVVPSVRCDCGQWFCFGCGLAAHQPVICSIVRLWLKKCEDDSETANWISANTKECPKCVSTIEKNGGCNHMTCRKCKYEFCWICSGPWSEHGNNWYQCNRYDEKSGANARDAQAKSRASLERYLHYFNRYANHEQSARLDQQLYLRIEKKMEEMQRTSDLTWIEVQFLKKAADTLSECRMTLKWTYCMVYYLERNNMTELFEDNQRDLERAVEELSGQLEMPIERESIPAMRQKVTDLTAYVQKRREILLTDTVAGYQEDRWKWNVAAQKEIKNVTVFGAGLMGAGIAQVLAHVGKYNVTLADVTDKALTNGQGIIAKSLARIAKKKMADKSAEEQEAFVKSVVDSINVTTDASKAVESTDLVIEAIIENMKIKQDLFAFLDTKAPAEAIFASNTSSLSITEVAKATKRPEQFGGFHAFNPVPQMKLIEIVRTEQTSDETHKALVEVAKRMGKVPVSCIDSPGFIVNRLLVPYQLEAIRLVERGVASPEDVDTAMKLGAGYPMGPFELADLVGLDTMEHIAKGWRETCAGSEHLPADLVTESPMLTKLIQEGRLGRKTPEKGGFYQYK</sequence>
<dbReference type="GO" id="GO:0005759">
    <property type="term" value="C:mitochondrial matrix"/>
    <property type="evidence" value="ECO:0007669"/>
    <property type="project" value="UniProtKB-SubCell"/>
</dbReference>
<dbReference type="InterPro" id="IPR006108">
    <property type="entry name" value="3HC_DH_C"/>
</dbReference>
<dbReference type="Pfam" id="PF19422">
    <property type="entry name" value="Ariadne"/>
    <property type="match status" value="1"/>
</dbReference>
<dbReference type="Gene3D" id="3.40.50.720">
    <property type="entry name" value="NAD(P)-binding Rossmann-like Domain"/>
    <property type="match status" value="1"/>
</dbReference>
<keyword evidence="8 15" id="KW-0863">Zinc-finger</keyword>
<keyword evidence="10" id="KW-0862">Zinc</keyword>
<dbReference type="GO" id="GO:0003857">
    <property type="term" value="F:(3S)-3-hydroxyacyl-CoA dehydrogenase (NAD+) activity"/>
    <property type="evidence" value="ECO:0007669"/>
    <property type="project" value="UniProtKB-EC"/>
</dbReference>
<evidence type="ECO:0000256" key="5">
    <source>
        <dbReference type="ARBA" id="ARBA00022679"/>
    </source>
</evidence>
<evidence type="ECO:0000256" key="6">
    <source>
        <dbReference type="ARBA" id="ARBA00022723"/>
    </source>
</evidence>
<dbReference type="Pfam" id="PF02737">
    <property type="entry name" value="3HCDH_N"/>
    <property type="match status" value="1"/>
</dbReference>
<dbReference type="Gene3D" id="1.20.120.1750">
    <property type="match status" value="1"/>
</dbReference>
<dbReference type="EC" id="2.3.2.31" evidence="4"/>
<name>A0AAF0ELF2_9BASI</name>
<dbReference type="InterPro" id="IPR008927">
    <property type="entry name" value="6-PGluconate_DH-like_C_sf"/>
</dbReference>
<evidence type="ECO:0000256" key="9">
    <source>
        <dbReference type="ARBA" id="ARBA00022786"/>
    </source>
</evidence>
<protein>
    <recommendedName>
        <fullName evidence="4">RBR-type E3 ubiquitin transferase</fullName>
        <ecNumber evidence="4">2.3.2.31</ecNumber>
    </recommendedName>
</protein>
<dbReference type="FunFam" id="1.20.120.1750:FF:000007">
    <property type="entry name" value="RBR-type E3 ubiquitin transferase"/>
    <property type="match status" value="1"/>
</dbReference>
<dbReference type="Gene3D" id="1.10.1040.10">
    <property type="entry name" value="N-(1-d-carboxylethyl)-l-norvaline Dehydrogenase, domain 2"/>
    <property type="match status" value="1"/>
</dbReference>
<evidence type="ECO:0000256" key="12">
    <source>
        <dbReference type="ARBA" id="ARBA00023027"/>
    </source>
</evidence>
<keyword evidence="19" id="KW-1185">Reference proteome</keyword>
<dbReference type="InterPro" id="IPR048962">
    <property type="entry name" value="ARIH1-like_UBL"/>
</dbReference>
<keyword evidence="9" id="KW-0833">Ubl conjugation pathway</keyword>
<dbReference type="AlphaFoldDB" id="A0AAF0ELF2"/>
<evidence type="ECO:0000259" key="16">
    <source>
        <dbReference type="PROSITE" id="PS50089"/>
    </source>
</evidence>
<dbReference type="InterPro" id="IPR013083">
    <property type="entry name" value="Znf_RING/FYVE/PHD"/>
</dbReference>
<dbReference type="InterPro" id="IPR036291">
    <property type="entry name" value="NAD(P)-bd_dom_sf"/>
</dbReference>
<evidence type="ECO:0000256" key="14">
    <source>
        <dbReference type="ARBA" id="ARBA00049556"/>
    </source>
</evidence>
<dbReference type="PROSITE" id="PS00518">
    <property type="entry name" value="ZF_RING_1"/>
    <property type="match status" value="1"/>
</dbReference>
<comment type="pathway">
    <text evidence="3">Lipid metabolism; fatty acid beta-oxidation.</text>
</comment>
<dbReference type="GO" id="GO:0061630">
    <property type="term" value="F:ubiquitin protein ligase activity"/>
    <property type="evidence" value="ECO:0007669"/>
    <property type="project" value="UniProtKB-EC"/>
</dbReference>
<keyword evidence="11" id="KW-0560">Oxidoreductase</keyword>
<dbReference type="InterPro" id="IPR045840">
    <property type="entry name" value="Ariadne"/>
</dbReference>
<dbReference type="InterPro" id="IPR013328">
    <property type="entry name" value="6PGD_dom2"/>
</dbReference>
<feature type="domain" description="RING-type" evidence="17">
    <location>
        <begin position="153"/>
        <end position="371"/>
    </location>
</feature>
<evidence type="ECO:0000256" key="7">
    <source>
        <dbReference type="ARBA" id="ARBA00022737"/>
    </source>
</evidence>
<organism evidence="18 19">
    <name type="scientific">Malassezia nana</name>
    <dbReference type="NCBI Taxonomy" id="180528"/>
    <lineage>
        <taxon>Eukaryota</taxon>
        <taxon>Fungi</taxon>
        <taxon>Dikarya</taxon>
        <taxon>Basidiomycota</taxon>
        <taxon>Ustilaginomycotina</taxon>
        <taxon>Malasseziomycetes</taxon>
        <taxon>Malasseziales</taxon>
        <taxon>Malasseziaceae</taxon>
        <taxon>Malassezia</taxon>
    </lineage>
</organism>
<dbReference type="CDD" id="cd16625">
    <property type="entry name" value="RING-HC_RBR_HEL2-like"/>
    <property type="match status" value="1"/>
</dbReference>
<evidence type="ECO:0000256" key="13">
    <source>
        <dbReference type="ARBA" id="ARBA00023128"/>
    </source>
</evidence>
<gene>
    <name evidence="18" type="ORF">MNAN1_001675</name>
</gene>
<comment type="catalytic activity">
    <reaction evidence="1">
        <text>[E2 ubiquitin-conjugating enzyme]-S-ubiquitinyl-L-cysteine + [acceptor protein]-L-lysine = [E2 ubiquitin-conjugating enzyme]-L-cysteine + [acceptor protein]-N(6)-ubiquitinyl-L-lysine.</text>
        <dbReference type="EC" id="2.3.2.31"/>
    </reaction>
</comment>
<dbReference type="SUPFAM" id="SSF57850">
    <property type="entry name" value="RING/U-box"/>
    <property type="match status" value="3"/>
</dbReference>
<keyword evidence="5 18" id="KW-0808">Transferase</keyword>
<dbReference type="PANTHER" id="PTHR43561:SF3">
    <property type="entry name" value="HYDROXYACYL-COENZYME A DEHYDROGENASE, MITOCHONDRIAL"/>
    <property type="match status" value="1"/>
</dbReference>
<reference evidence="18" key="1">
    <citation type="submission" date="2023-03" db="EMBL/GenBank/DDBJ databases">
        <title>Mating type loci evolution in Malassezia.</title>
        <authorList>
            <person name="Coelho M.A."/>
        </authorList>
    </citation>
    <scope>NUCLEOTIDE SEQUENCE</scope>
    <source>
        <strain evidence="18">CBS 9557</strain>
    </source>
</reference>
<keyword evidence="7" id="KW-0677">Repeat</keyword>
<keyword evidence="6" id="KW-0479">Metal-binding</keyword>
<evidence type="ECO:0000256" key="4">
    <source>
        <dbReference type="ARBA" id="ARBA00012251"/>
    </source>
</evidence>
<keyword evidence="12" id="KW-0520">NAD</keyword>
<accession>A0AAF0ELF2</accession>
<dbReference type="SUPFAM" id="SSF48179">
    <property type="entry name" value="6-phosphogluconate dehydrogenase C-terminal domain-like"/>
    <property type="match status" value="1"/>
</dbReference>
<dbReference type="GO" id="GO:0006635">
    <property type="term" value="P:fatty acid beta-oxidation"/>
    <property type="evidence" value="ECO:0007669"/>
    <property type="project" value="TreeGrafter"/>
</dbReference>
<dbReference type="Proteomes" id="UP001213623">
    <property type="component" value="Chromosome 3"/>
</dbReference>
<dbReference type="InterPro" id="IPR002867">
    <property type="entry name" value="IBR_dom"/>
</dbReference>
<dbReference type="PANTHER" id="PTHR43561">
    <property type="match status" value="1"/>
</dbReference>